<keyword evidence="1" id="KW-0732">Signal</keyword>
<evidence type="ECO:0000256" key="1">
    <source>
        <dbReference type="SAM" id="SignalP"/>
    </source>
</evidence>
<dbReference type="InterPro" id="IPR027923">
    <property type="entry name" value="Hydrophob_seed_dom"/>
</dbReference>
<dbReference type="PANTHER" id="PTHR31731">
    <property type="match status" value="1"/>
</dbReference>
<proteinExistence type="predicted"/>
<dbReference type="InterPro" id="IPR036312">
    <property type="entry name" value="Bifun_inhib/LTP/seed_sf"/>
</dbReference>
<evidence type="ECO:0000313" key="4">
    <source>
        <dbReference type="Proteomes" id="UP000095767"/>
    </source>
</evidence>
<protein>
    <recommendedName>
        <fullName evidence="2">Bifunctional inhibitor/plant lipid transfer protein/seed storage helical domain-containing protein</fullName>
    </recommendedName>
</protein>
<dbReference type="CDD" id="cd01958">
    <property type="entry name" value="HPS_like"/>
    <property type="match status" value="1"/>
</dbReference>
<comment type="caution">
    <text evidence="3">The sequence shown here is derived from an EMBL/GenBank/DDBJ whole genome shotgun (WGS) entry which is preliminary data.</text>
</comment>
<dbReference type="SMART" id="SM00499">
    <property type="entry name" value="AAI"/>
    <property type="match status" value="1"/>
</dbReference>
<evidence type="ECO:0000313" key="3">
    <source>
        <dbReference type="EMBL" id="OEL37401.1"/>
    </source>
</evidence>
<feature type="domain" description="Bifunctional inhibitor/plant lipid transfer protein/seed storage helical" evidence="2">
    <location>
        <begin position="48"/>
        <end position="128"/>
    </location>
</feature>
<dbReference type="Gene3D" id="1.10.110.10">
    <property type="entry name" value="Plant lipid-transfer and hydrophobic proteins"/>
    <property type="match status" value="1"/>
</dbReference>
<dbReference type="Pfam" id="PF14547">
    <property type="entry name" value="Hydrophob_seed"/>
    <property type="match status" value="1"/>
</dbReference>
<dbReference type="AlphaFoldDB" id="A0A1E5WJ39"/>
<keyword evidence="4" id="KW-1185">Reference proteome</keyword>
<organism evidence="3 4">
    <name type="scientific">Dichanthelium oligosanthes</name>
    <dbReference type="NCBI Taxonomy" id="888268"/>
    <lineage>
        <taxon>Eukaryota</taxon>
        <taxon>Viridiplantae</taxon>
        <taxon>Streptophyta</taxon>
        <taxon>Embryophyta</taxon>
        <taxon>Tracheophyta</taxon>
        <taxon>Spermatophyta</taxon>
        <taxon>Magnoliopsida</taxon>
        <taxon>Liliopsida</taxon>
        <taxon>Poales</taxon>
        <taxon>Poaceae</taxon>
        <taxon>PACMAD clade</taxon>
        <taxon>Panicoideae</taxon>
        <taxon>Panicodae</taxon>
        <taxon>Paniceae</taxon>
        <taxon>Dichantheliinae</taxon>
        <taxon>Dichanthelium</taxon>
    </lineage>
</organism>
<feature type="chain" id="PRO_5009189293" description="Bifunctional inhibitor/plant lipid transfer protein/seed storage helical domain-containing protein" evidence="1">
    <location>
        <begin position="26"/>
        <end position="130"/>
    </location>
</feature>
<dbReference type="InterPro" id="IPR016140">
    <property type="entry name" value="Bifunc_inhib/LTP/seed_store"/>
</dbReference>
<sequence>MASKFPAFLALLITMTLLFSIVVHGCEPSCTNPAPPPPAVPTPSGATCPINMADLNVCVDLLGGLLNIRLNAPSQPCCTLLQGLANVDAALCVCGVIKVLNNNLVNIPVNVNVLLNECGMACPPEFTCQL</sequence>
<name>A0A1E5WJ39_9POAL</name>
<reference evidence="3 4" key="1">
    <citation type="submission" date="2016-09" db="EMBL/GenBank/DDBJ databases">
        <title>The draft genome of Dichanthelium oligosanthes: A C3 panicoid grass species.</title>
        <authorList>
            <person name="Studer A.J."/>
            <person name="Schnable J.C."/>
            <person name="Brutnell T.P."/>
        </authorList>
    </citation>
    <scope>NUCLEOTIDE SEQUENCE [LARGE SCALE GENOMIC DNA]</scope>
    <source>
        <strain evidence="4">cv. Kellogg 1175</strain>
        <tissue evidence="3">Leaf</tissue>
    </source>
</reference>
<feature type="signal peptide" evidence="1">
    <location>
        <begin position="1"/>
        <end position="25"/>
    </location>
</feature>
<dbReference type="SUPFAM" id="SSF47699">
    <property type="entry name" value="Bifunctional inhibitor/lipid-transfer protein/seed storage 2S albumin"/>
    <property type="match status" value="1"/>
</dbReference>
<accession>A0A1E5WJ39</accession>
<evidence type="ECO:0000259" key="2">
    <source>
        <dbReference type="SMART" id="SM00499"/>
    </source>
</evidence>
<dbReference type="InterPro" id="IPR051636">
    <property type="entry name" value="Plant_LTP/defense-related"/>
</dbReference>
<dbReference type="STRING" id="888268.A0A1E5WJ39"/>
<dbReference type="EMBL" id="LWDX02005760">
    <property type="protein sequence ID" value="OEL37401.1"/>
    <property type="molecule type" value="Genomic_DNA"/>
</dbReference>
<dbReference type="OrthoDB" id="688672at2759"/>
<dbReference type="Proteomes" id="UP000095767">
    <property type="component" value="Unassembled WGS sequence"/>
</dbReference>
<gene>
    <name evidence="3" type="ORF">BAE44_0001580</name>
</gene>